<dbReference type="InterPro" id="IPR005618">
    <property type="entry name" value="OMPW"/>
</dbReference>
<accession>A0ABU1XSJ0</accession>
<proteinExistence type="predicted"/>
<protein>
    <submittedName>
        <fullName evidence="1">Outer membrane protein</fullName>
    </submittedName>
</protein>
<reference evidence="1 2" key="1">
    <citation type="submission" date="2023-07" db="EMBL/GenBank/DDBJ databases">
        <title>Sorghum-associated microbial communities from plants grown in Nebraska, USA.</title>
        <authorList>
            <person name="Schachtman D."/>
        </authorList>
    </citation>
    <scope>NUCLEOTIDE SEQUENCE [LARGE SCALE GENOMIC DNA]</scope>
    <source>
        <strain evidence="1 2">4099</strain>
    </source>
</reference>
<dbReference type="PANTHER" id="PTHR36920">
    <property type="match status" value="1"/>
</dbReference>
<dbReference type="SUPFAM" id="SSF56925">
    <property type="entry name" value="OMPA-like"/>
    <property type="match status" value="1"/>
</dbReference>
<keyword evidence="2" id="KW-1185">Reference proteome</keyword>
<dbReference type="Pfam" id="PF03922">
    <property type="entry name" value="OmpW"/>
    <property type="match status" value="1"/>
</dbReference>
<dbReference type="Proteomes" id="UP001256588">
    <property type="component" value="Unassembled WGS sequence"/>
</dbReference>
<sequence length="278" mass="29512">MNPDSCSRAHATKVGKTWPRGAWAPARTALHSLPATLPRDPCQPCAPRAMIAIKAQRGRDTNTVRIPRRLDLPMRTLPLALIALACLSPALPASAQSAGDWTVAVGAHHVNPKSDNGSLAGGTLPLSIGGSTRPTIAVEYFVRDRVGIELLAATPFRHDLDIAGLGRIGSTKHLPPTLSLQYHFTPQARVAPFVGAGLNYTTFFEEETRGALAGAKLALGDSWGLALHAGVDIQAGPGKLRLDARWMDIESDVRLDGVKLGAARIDPLVYGAAYVLSF</sequence>
<evidence type="ECO:0000313" key="1">
    <source>
        <dbReference type="EMBL" id="MDR7191703.1"/>
    </source>
</evidence>
<dbReference type="EMBL" id="JAVDWO010000001">
    <property type="protein sequence ID" value="MDR7191703.1"/>
    <property type="molecule type" value="Genomic_DNA"/>
</dbReference>
<name>A0ABU1XSJ0_9GAMM</name>
<gene>
    <name evidence="1" type="ORF">J2W68_000405</name>
</gene>
<dbReference type="Gene3D" id="2.40.160.20">
    <property type="match status" value="1"/>
</dbReference>
<dbReference type="InterPro" id="IPR011250">
    <property type="entry name" value="OMP/PagP_B-barrel"/>
</dbReference>
<organism evidence="1 2">
    <name type="scientific">Luteimonas terrae</name>
    <dbReference type="NCBI Taxonomy" id="1530191"/>
    <lineage>
        <taxon>Bacteria</taxon>
        <taxon>Pseudomonadati</taxon>
        <taxon>Pseudomonadota</taxon>
        <taxon>Gammaproteobacteria</taxon>
        <taxon>Lysobacterales</taxon>
        <taxon>Lysobacteraceae</taxon>
        <taxon>Luteimonas</taxon>
    </lineage>
</organism>
<dbReference type="PANTHER" id="PTHR36920:SF1">
    <property type="entry name" value="OUTER MEMBRANE PROTEIN W"/>
    <property type="match status" value="1"/>
</dbReference>
<comment type="caution">
    <text evidence="1">The sequence shown here is derived from an EMBL/GenBank/DDBJ whole genome shotgun (WGS) entry which is preliminary data.</text>
</comment>
<evidence type="ECO:0000313" key="2">
    <source>
        <dbReference type="Proteomes" id="UP001256588"/>
    </source>
</evidence>